<feature type="compositionally biased region" description="Polar residues" evidence="5">
    <location>
        <begin position="2374"/>
        <end position="2403"/>
    </location>
</feature>
<keyword evidence="3" id="KW-0067">ATP-binding</keyword>
<dbReference type="GO" id="GO:0016887">
    <property type="term" value="F:ATP hydrolysis activity"/>
    <property type="evidence" value="ECO:0007669"/>
    <property type="project" value="InterPro"/>
</dbReference>
<dbReference type="PRINTS" id="PR00819">
    <property type="entry name" value="CBXCFQXSUPER"/>
</dbReference>
<feature type="domain" description="AAA+ ATPase" evidence="6">
    <location>
        <begin position="1441"/>
        <end position="1577"/>
    </location>
</feature>
<dbReference type="CDD" id="cd17936">
    <property type="entry name" value="EEXXEc_NFX1"/>
    <property type="match status" value="1"/>
</dbReference>
<dbReference type="EMBL" id="ML178934">
    <property type="protein sequence ID" value="TFK95138.1"/>
    <property type="molecule type" value="Genomic_DNA"/>
</dbReference>
<dbReference type="PANTHER" id="PTHR43392:SF2">
    <property type="entry name" value="AAA-TYPE ATPASE FAMILY PROTEIN _ ANKYRIN REPEAT FAMILY PROTEIN"/>
    <property type="match status" value="1"/>
</dbReference>
<feature type="compositionally biased region" description="Pro residues" evidence="5">
    <location>
        <begin position="1332"/>
        <end position="1349"/>
    </location>
</feature>
<feature type="compositionally biased region" description="Low complexity" evidence="5">
    <location>
        <begin position="2251"/>
        <end position="2273"/>
    </location>
</feature>
<dbReference type="InterPro" id="IPR027417">
    <property type="entry name" value="P-loop_NTPase"/>
</dbReference>
<dbReference type="STRING" id="1884261.A0A5C3Q4J2"/>
<feature type="compositionally biased region" description="Low complexity" evidence="5">
    <location>
        <begin position="2303"/>
        <end position="2313"/>
    </location>
</feature>
<protein>
    <submittedName>
        <fullName evidence="7">P-loop containing nucleoside triphosphate hydrolase protein</fullName>
    </submittedName>
</protein>
<dbReference type="InterPro" id="IPR041677">
    <property type="entry name" value="DNA2/NAM7_AAA_11"/>
</dbReference>
<evidence type="ECO:0000256" key="3">
    <source>
        <dbReference type="ARBA" id="ARBA00022840"/>
    </source>
</evidence>
<feature type="region of interest" description="Disordered" evidence="5">
    <location>
        <begin position="1222"/>
        <end position="1241"/>
    </location>
</feature>
<feature type="domain" description="AAA+ ATPase" evidence="6">
    <location>
        <begin position="541"/>
        <end position="960"/>
    </location>
</feature>
<feature type="region of interest" description="Disordered" evidence="5">
    <location>
        <begin position="2488"/>
        <end position="2535"/>
    </location>
</feature>
<feature type="region of interest" description="Disordered" evidence="5">
    <location>
        <begin position="1314"/>
        <end position="1387"/>
    </location>
</feature>
<name>A0A5C3Q4J2_9AGAR</name>
<feature type="compositionally biased region" description="Basic and acidic residues" evidence="5">
    <location>
        <begin position="1230"/>
        <end position="1241"/>
    </location>
</feature>
<dbReference type="SMART" id="SM00382">
    <property type="entry name" value="AAA"/>
    <property type="match status" value="4"/>
</dbReference>
<evidence type="ECO:0000256" key="1">
    <source>
        <dbReference type="ARBA" id="ARBA00010378"/>
    </source>
</evidence>
<dbReference type="InterPro" id="IPR003593">
    <property type="entry name" value="AAA+_ATPase"/>
</dbReference>
<dbReference type="SUPFAM" id="SSF52540">
    <property type="entry name" value="P-loop containing nucleoside triphosphate hydrolases"/>
    <property type="match status" value="4"/>
</dbReference>
<feature type="compositionally biased region" description="Polar residues" evidence="5">
    <location>
        <begin position="2333"/>
        <end position="2342"/>
    </location>
</feature>
<evidence type="ECO:0000313" key="7">
    <source>
        <dbReference type="EMBL" id="TFK95138.1"/>
    </source>
</evidence>
<evidence type="ECO:0000259" key="6">
    <source>
        <dbReference type="SMART" id="SM00382"/>
    </source>
</evidence>
<evidence type="ECO:0000256" key="4">
    <source>
        <dbReference type="SAM" id="Coils"/>
    </source>
</evidence>
<dbReference type="FunFam" id="3.40.50.300:FF:001660">
    <property type="entry name" value="NF-X1 finger and helicase protein, putative"/>
    <property type="match status" value="1"/>
</dbReference>
<feature type="coiled-coil region" evidence="4">
    <location>
        <begin position="1414"/>
        <end position="1441"/>
    </location>
</feature>
<keyword evidence="4" id="KW-0175">Coiled coil</keyword>
<comment type="similarity">
    <text evidence="1">Belongs to the CbxX/CfxQ family.</text>
</comment>
<dbReference type="PANTHER" id="PTHR43392">
    <property type="entry name" value="AAA-TYPE ATPASE FAMILY PROTEIN / ANKYRIN REPEAT FAMILY PROTEIN"/>
    <property type="match status" value="1"/>
</dbReference>
<feature type="domain" description="AAA+ ATPase" evidence="6">
    <location>
        <begin position="1994"/>
        <end position="2133"/>
    </location>
</feature>
<keyword evidence="7" id="KW-0378">Hydrolase</keyword>
<feature type="compositionally biased region" description="Low complexity" evidence="5">
    <location>
        <begin position="1314"/>
        <end position="1331"/>
    </location>
</feature>
<dbReference type="InterPro" id="IPR041627">
    <property type="entry name" value="AAA_lid_6"/>
</dbReference>
<dbReference type="InterPro" id="IPR000641">
    <property type="entry name" value="CbxX/CfxQ"/>
</dbReference>
<feature type="region of interest" description="Disordered" evidence="5">
    <location>
        <begin position="2229"/>
        <end position="2430"/>
    </location>
</feature>
<feature type="domain" description="AAA+ ATPase" evidence="6">
    <location>
        <begin position="1720"/>
        <end position="1868"/>
    </location>
</feature>
<feature type="compositionally biased region" description="Basic and acidic residues" evidence="5">
    <location>
        <begin position="2510"/>
        <end position="2535"/>
    </location>
</feature>
<evidence type="ECO:0000256" key="2">
    <source>
        <dbReference type="ARBA" id="ARBA00022741"/>
    </source>
</evidence>
<dbReference type="Pfam" id="PF00004">
    <property type="entry name" value="AAA"/>
    <property type="match status" value="3"/>
</dbReference>
<dbReference type="Gene3D" id="1.10.8.60">
    <property type="match status" value="2"/>
</dbReference>
<sequence length="2588" mass="284877">MSHVQIDANRRDKLAKLFYSVCRGKTAISIDNATQFLEAVYTDPNIIACLNGLVNSKHGAGLAALQYALQMDMSPTFFLQSPHWAALITYLQPPGIELRALDGGELFKKIITAIVDPPSLWNAYCNPFEDGDMDNDETSMQRFAWLFSQVITLPSDLACRDAEETSDLLDHLLSKSSPFPSVHSIAQNISSIIRGTSTSTADPTAGPGGRHSNDLVDFRDISIVPTADEVECTAQPFLRKSDALEKPGNETTRELEYLDNLFRLLREDMLYEMREELQIATGRTKGRKHRGTVLHGLLPAGIHCGESDKQRRRWCMMFECSLKGQLGPEWDKLDVKEAAKRKKVLEDHQHRRFLKDRSLCCLLLDNKLFAFATIQRNEKLLAQEVSKVVLQIQSRRSSHDTLLKLKAAFSRGGPPPNVTLIQIEAALFAFEPTLLALQNMHSVPLKEEIVFWNSAPTNSSSTSFPAGPGPGGFWNWSSSPSSSTSTTASPRLVDLTPNPLLEDLVMRLRRDPRTDLQRPLQLSKSIILDGAQSDSFLAGLTQRVSLIQGPPGTGKSFIGALLAKAIHKFTNHTILVVCYTNHALDQFLEDLLNIGIPENEMLRLGGRPNEKTQSMSIRNKPRAPRGTIDGHKVGNLKTESEALLQSAMQSFREYEASSVGNLQVLLHLEFEDPEFYKALRTPDPDLEGDGMTLVGKHGRAVTQDYLLERWMSGQDQGLFNRLFKSVSSSVDASVTGARARVWAMSASERMRKVAEWQDAIIRDHVDRLHRSLLAYDKSQDSLMAEFDANDVAVMKSSRIIACTTTGAAMNFNKLRQAPAQVLLVEEAGEILESHVITSLGADSEQMILIGDHKQLRPKVNNYELTVEKENGFDLNRSLFERLVLKDYPHQILVQQHRMQPEVSSLVRLLTYPDLVDASRTQNRPPLKGVPDTVVFVNHAQLEGDLPGIGDRKDQGAKTSKKNKFEVDMVYKIVRYLLQQGYKPEEMVVLTPYLGQLTELRKELQSEVNAMLNDLDAGELARAGLLTNSNVRGEDLRELRLATIDNYQGEESDIVIISLTRSNPGKDIGFMYSPERLNVLLSRAKNAMIIVGNASTFTGSRKGGAIWGKMVSHLREKNHFYEGFPVRCQKHPQKTRLLAVPIDFERECPNGGCEENCAVTLNCGVHQCPLKCHPVSDHAKVPCTAVVPNTCPVGHKNDYQCSKNPPTTCKTCDKEAKRLQQQQEAQFRRQQQLERAKDEHQRHLDAVEEQILAEQQKIKDKQLEHDRQVALEQKKKDLAAARDAAESFTPTATSTSTGSGSSFSSFFLHSFFSSASTPSTAHTGSSSSGNTPNPGPANSTPPPNSNPPNSNPSNSSSSNQPPSSSSVPAFTTASTPNNASFVLPTSPAETEWQHRRNVYGANNAAIDAMMQLTGLEDVKRKILDLLDKIELAKRQNASLKDERFNIALLGNPGTGKTTVARFYADFLISQDLLDGKGWFETTGSLMATNGVAGAEKEVKNLLGQGGGAMFIDEAYQLVSKGNISGGQVLDYLLAEMENNVGKLVFILAGYNKEMQEFFEHNPGLPSRVPHTIQFADYTDAELMVMMHAKLAKRFKGRIQVDDGIGGLYMRIAIRRLGRGRGTKGFGNARALEILLQKITDRQAARIGKSKRAGNSENDLLLKMVDVVGPNPSEVLPDCQAWKELKGMIGLASVKKSVEDLFDIIEINYQRELKEEKPLNLTFNRVFLGSPGTGKTTVGKLYGQILADLGLLSNGEVVIKNPSDFIGAYLGQSESNTKKILQSTVGKVLIIDEAYMLYGGGSKSGGSTTNSFNTSVIDTIVAEVQSVPGEDRCVLLLGYEAQMEDMFQNVNPGLSRRFASEDAFRFEDFNDSELMQIMDIKMAKQDLRATDRAKEVAIEVLSRERNRPNFGNGGAVENLLVRAKLRYTPRVKKDPGALLEPLDFDPDFDRHLKASENLDKLFSDLTGFKDVIGKLRGYQKIARVAKERGTDARKLIPTNFIFKGPPGTGKTTVARKFGQVYYDMGFLSTVDVYECSATDLVGEYVGHTGPKTQKVFDKALGRVLFVDEAYRLGAAGGRFAQEAVDEMVTLLTQPKYFQKIVVILAGYEDDMNQLLKINNGLSSRFPEEVFFQHFDSPACLEILANQLAKESVSLPELLDTTRSGYKDMSKMVDQLRSAPAWGNARDMITISKNMINAALCSLPDGADPSTSLSISLQEGLSIMRTLLQERRDRAAGSSAQSGGKGSKLPPLPEASASGSNSPPPTSTSSSSMSAKPPAPPPPPPPSAPPAAPPSAPPTAPPSAPTSPQAPRTAPSQASPGPQLPPQQIPRAPRNQPRSISQNHHPQSPPQSPTSPTRGTGAQRSRRGQNRSGGNPFSLTLPTSPVRPNNVRPSRTPPVSGTTATASPISTALSLPSPPPRTSTLPSQASGQISAVDGAIRDQGVSKHVWNKLEAAKRAKREAERKAAQELAEARVVERAAAEQAAREREAAAAAALAERQARDAAEQAQRQKALDEARERERKAKEQKARIEREMKERRDRIAREMAEEQRKQRKLRNMGVCVQGFQWIKQGAGYQCAGGSHFIHDSQLW</sequence>
<dbReference type="InterPro" id="IPR041679">
    <property type="entry name" value="DNA2/NAM7-like_C"/>
</dbReference>
<dbReference type="InterPro" id="IPR050773">
    <property type="entry name" value="CbxX/CfxQ_RuBisCO_ESX"/>
</dbReference>
<dbReference type="GO" id="GO:0004386">
    <property type="term" value="F:helicase activity"/>
    <property type="evidence" value="ECO:0007669"/>
    <property type="project" value="InterPro"/>
</dbReference>
<keyword evidence="2" id="KW-0547">Nucleotide-binding</keyword>
<dbReference type="FunFam" id="3.40.50.300:FF:000216">
    <property type="entry name" value="Type VII secretion ATPase EccA"/>
    <property type="match status" value="2"/>
</dbReference>
<proteinExistence type="inferred from homology"/>
<keyword evidence="8" id="KW-1185">Reference proteome</keyword>
<accession>A0A5C3Q4J2</accession>
<dbReference type="Pfam" id="PF17866">
    <property type="entry name" value="AAA_lid_6"/>
    <property type="match status" value="1"/>
</dbReference>
<dbReference type="Gene3D" id="3.40.50.300">
    <property type="entry name" value="P-loop containing nucleotide triphosphate hydrolases"/>
    <property type="match status" value="5"/>
</dbReference>
<evidence type="ECO:0000256" key="5">
    <source>
        <dbReference type="SAM" id="MobiDB-lite"/>
    </source>
</evidence>
<gene>
    <name evidence="7" type="ORF">BDV98DRAFT_609119</name>
</gene>
<feature type="compositionally biased region" description="Pro residues" evidence="5">
    <location>
        <begin position="2274"/>
        <end position="2302"/>
    </location>
</feature>
<dbReference type="InterPro" id="IPR047187">
    <property type="entry name" value="SF1_C_Upf1"/>
</dbReference>
<dbReference type="GO" id="GO:0005524">
    <property type="term" value="F:ATP binding"/>
    <property type="evidence" value="ECO:0007669"/>
    <property type="project" value="UniProtKB-KW"/>
</dbReference>
<dbReference type="Proteomes" id="UP000305067">
    <property type="component" value="Unassembled WGS sequence"/>
</dbReference>
<evidence type="ECO:0000313" key="8">
    <source>
        <dbReference type="Proteomes" id="UP000305067"/>
    </source>
</evidence>
<dbReference type="CDD" id="cd06008">
    <property type="entry name" value="NF-X1-zinc-finger"/>
    <property type="match status" value="1"/>
</dbReference>
<dbReference type="Pfam" id="PF13086">
    <property type="entry name" value="AAA_11"/>
    <property type="match status" value="1"/>
</dbReference>
<feature type="region of interest" description="Disordered" evidence="5">
    <location>
        <begin position="604"/>
        <end position="632"/>
    </location>
</feature>
<dbReference type="CDD" id="cd18808">
    <property type="entry name" value="SF1_C_Upf1"/>
    <property type="match status" value="1"/>
</dbReference>
<feature type="compositionally biased region" description="Polar residues" evidence="5">
    <location>
        <begin position="1366"/>
        <end position="1379"/>
    </location>
</feature>
<dbReference type="InterPro" id="IPR003959">
    <property type="entry name" value="ATPase_AAA_core"/>
</dbReference>
<dbReference type="CDD" id="cd00009">
    <property type="entry name" value="AAA"/>
    <property type="match status" value="2"/>
</dbReference>
<feature type="compositionally biased region" description="Low complexity" evidence="5">
    <location>
        <begin position="1350"/>
        <end position="1365"/>
    </location>
</feature>
<dbReference type="FunFam" id="1.10.8.60:FF:000160">
    <property type="entry name" value="WGS project CABT00000000 data, contig 2.55"/>
    <property type="match status" value="1"/>
</dbReference>
<reference evidence="7 8" key="1">
    <citation type="journal article" date="2019" name="Nat. Ecol. Evol.">
        <title>Megaphylogeny resolves global patterns of mushroom evolution.</title>
        <authorList>
            <person name="Varga T."/>
            <person name="Krizsan K."/>
            <person name="Foldi C."/>
            <person name="Dima B."/>
            <person name="Sanchez-Garcia M."/>
            <person name="Sanchez-Ramirez S."/>
            <person name="Szollosi G.J."/>
            <person name="Szarkandi J.G."/>
            <person name="Papp V."/>
            <person name="Albert L."/>
            <person name="Andreopoulos W."/>
            <person name="Angelini C."/>
            <person name="Antonin V."/>
            <person name="Barry K.W."/>
            <person name="Bougher N.L."/>
            <person name="Buchanan P."/>
            <person name="Buyck B."/>
            <person name="Bense V."/>
            <person name="Catcheside P."/>
            <person name="Chovatia M."/>
            <person name="Cooper J."/>
            <person name="Damon W."/>
            <person name="Desjardin D."/>
            <person name="Finy P."/>
            <person name="Geml J."/>
            <person name="Haridas S."/>
            <person name="Hughes K."/>
            <person name="Justo A."/>
            <person name="Karasinski D."/>
            <person name="Kautmanova I."/>
            <person name="Kiss B."/>
            <person name="Kocsube S."/>
            <person name="Kotiranta H."/>
            <person name="LaButti K.M."/>
            <person name="Lechner B.E."/>
            <person name="Liimatainen K."/>
            <person name="Lipzen A."/>
            <person name="Lukacs Z."/>
            <person name="Mihaltcheva S."/>
            <person name="Morgado L.N."/>
            <person name="Niskanen T."/>
            <person name="Noordeloos M.E."/>
            <person name="Ohm R.A."/>
            <person name="Ortiz-Santana B."/>
            <person name="Ovrebo C."/>
            <person name="Racz N."/>
            <person name="Riley R."/>
            <person name="Savchenko A."/>
            <person name="Shiryaev A."/>
            <person name="Soop K."/>
            <person name="Spirin V."/>
            <person name="Szebenyi C."/>
            <person name="Tomsovsky M."/>
            <person name="Tulloss R.E."/>
            <person name="Uehling J."/>
            <person name="Grigoriev I.V."/>
            <person name="Vagvolgyi C."/>
            <person name="Papp T."/>
            <person name="Martin F.M."/>
            <person name="Miettinen O."/>
            <person name="Hibbett D.S."/>
            <person name="Nagy L.G."/>
        </authorList>
    </citation>
    <scope>NUCLEOTIDE SEQUENCE [LARGE SCALE GENOMIC DNA]</scope>
    <source>
        <strain evidence="7 8">CBS 309.79</strain>
    </source>
</reference>
<dbReference type="Pfam" id="PF13087">
    <property type="entry name" value="AAA_12"/>
    <property type="match status" value="1"/>
</dbReference>
<dbReference type="OrthoDB" id="2423195at2759"/>
<organism evidence="7 8">
    <name type="scientific">Pterulicium gracile</name>
    <dbReference type="NCBI Taxonomy" id="1884261"/>
    <lineage>
        <taxon>Eukaryota</taxon>
        <taxon>Fungi</taxon>
        <taxon>Dikarya</taxon>
        <taxon>Basidiomycota</taxon>
        <taxon>Agaricomycotina</taxon>
        <taxon>Agaricomycetes</taxon>
        <taxon>Agaricomycetidae</taxon>
        <taxon>Agaricales</taxon>
        <taxon>Pleurotineae</taxon>
        <taxon>Pterulaceae</taxon>
        <taxon>Pterulicium</taxon>
    </lineage>
</organism>
<feature type="compositionally biased region" description="Low complexity" evidence="5">
    <location>
        <begin position="2351"/>
        <end position="2360"/>
    </location>
</feature>